<dbReference type="OrthoDB" id="256817at2"/>
<dbReference type="InterPro" id="IPR027417">
    <property type="entry name" value="P-loop_NTPase"/>
</dbReference>
<feature type="domain" description="N-acetyltransferase" evidence="1">
    <location>
        <begin position="201"/>
        <end position="352"/>
    </location>
</feature>
<dbReference type="GO" id="GO:0005524">
    <property type="term" value="F:ATP binding"/>
    <property type="evidence" value="ECO:0007669"/>
    <property type="project" value="UniProtKB-KW"/>
</dbReference>
<name>A0A2S8GN45_9BACT</name>
<comment type="caution">
    <text evidence="2">The sequence shown here is derived from an EMBL/GenBank/DDBJ whole genome shotgun (WGS) entry which is preliminary data.</text>
</comment>
<dbReference type="GO" id="GO:0016747">
    <property type="term" value="F:acyltransferase activity, transferring groups other than amino-acyl groups"/>
    <property type="evidence" value="ECO:0007669"/>
    <property type="project" value="InterPro"/>
</dbReference>
<dbReference type="EMBL" id="PUHZ01000012">
    <property type="protein sequence ID" value="PQO45845.1"/>
    <property type="molecule type" value="Genomic_DNA"/>
</dbReference>
<dbReference type="AlphaFoldDB" id="A0A2S8GN45"/>
<dbReference type="CDD" id="cd00267">
    <property type="entry name" value="ABC_ATPase"/>
    <property type="match status" value="1"/>
</dbReference>
<evidence type="ECO:0000259" key="1">
    <source>
        <dbReference type="PROSITE" id="PS51186"/>
    </source>
</evidence>
<dbReference type="PROSITE" id="PS51186">
    <property type="entry name" value="GNAT"/>
    <property type="match status" value="1"/>
</dbReference>
<dbReference type="InterPro" id="IPR016181">
    <property type="entry name" value="Acyl_CoA_acyltransferase"/>
</dbReference>
<sequence length="358" mass="39924">MPVVESVVSCRVADSFRVQMVSGMFDVALDEKLTDRFSIEIPTDEDWRIGMIVGPSGSGKSTIAAKAFGSQVYRGFRWPRRQAIVDAFPSEIETRDIVRTLISVGLSSPPAWCKPYHVLSTGEQFRADLAMALASPQGLIAFDEYTSVVDRRTAKLGSAALRRSIDAGHVDKRFVAITCHQDVARWLQPDWIADMETGRLTRRRLRRPQLQLQIEAGGREHWPLFAKHHYLDPRLNPAARCFTATLDGAPVALAAVLNHFRKDAFRFTRLVTLPAYQGLGIGGALLDGVAAHLVEQEQAEMVSISGSHPAVIHHCNASPRWKFHDLKKSGRKPSGFFREHPEWKTSLGRAVASFRYQA</sequence>
<reference evidence="2 3" key="1">
    <citation type="submission" date="2018-02" db="EMBL/GenBank/DDBJ databases">
        <title>Comparative genomes isolates from brazilian mangrove.</title>
        <authorList>
            <person name="Araujo J.E."/>
            <person name="Taketani R.G."/>
            <person name="Silva M.C.P."/>
            <person name="Loureco M.V."/>
            <person name="Andreote F.D."/>
        </authorList>
    </citation>
    <scope>NUCLEOTIDE SEQUENCE [LARGE SCALE GENOMIC DNA]</scope>
    <source>
        <strain evidence="2 3">Nap-Phe MGV</strain>
    </source>
</reference>
<gene>
    <name evidence="2" type="ORF">C5Y93_11345</name>
</gene>
<keyword evidence="2" id="KW-0067">ATP-binding</keyword>
<dbReference type="SUPFAM" id="SSF55729">
    <property type="entry name" value="Acyl-CoA N-acyltransferases (Nat)"/>
    <property type="match status" value="1"/>
</dbReference>
<dbReference type="Gene3D" id="3.40.630.30">
    <property type="match status" value="1"/>
</dbReference>
<dbReference type="InterPro" id="IPR003593">
    <property type="entry name" value="AAA+_ATPase"/>
</dbReference>
<dbReference type="CDD" id="cd04301">
    <property type="entry name" value="NAT_SF"/>
    <property type="match status" value="1"/>
</dbReference>
<proteinExistence type="predicted"/>
<dbReference type="RefSeq" id="WP_105335545.1">
    <property type="nucleotide sequence ID" value="NZ_PUHZ01000012.1"/>
</dbReference>
<organism evidence="2 3">
    <name type="scientific">Blastopirellula marina</name>
    <dbReference type="NCBI Taxonomy" id="124"/>
    <lineage>
        <taxon>Bacteria</taxon>
        <taxon>Pseudomonadati</taxon>
        <taxon>Planctomycetota</taxon>
        <taxon>Planctomycetia</taxon>
        <taxon>Pirellulales</taxon>
        <taxon>Pirellulaceae</taxon>
        <taxon>Blastopirellula</taxon>
    </lineage>
</organism>
<dbReference type="Proteomes" id="UP000237819">
    <property type="component" value="Unassembled WGS sequence"/>
</dbReference>
<dbReference type="Pfam" id="PF00583">
    <property type="entry name" value="Acetyltransf_1"/>
    <property type="match status" value="1"/>
</dbReference>
<keyword evidence="2" id="KW-0547">Nucleotide-binding</keyword>
<protein>
    <submittedName>
        <fullName evidence="2">ABC transporter ATP-binding protein</fullName>
    </submittedName>
</protein>
<evidence type="ECO:0000313" key="3">
    <source>
        <dbReference type="Proteomes" id="UP000237819"/>
    </source>
</evidence>
<dbReference type="Gene3D" id="3.40.50.300">
    <property type="entry name" value="P-loop containing nucleotide triphosphate hydrolases"/>
    <property type="match status" value="1"/>
</dbReference>
<dbReference type="SUPFAM" id="SSF52540">
    <property type="entry name" value="P-loop containing nucleoside triphosphate hydrolases"/>
    <property type="match status" value="1"/>
</dbReference>
<evidence type="ECO:0000313" key="2">
    <source>
        <dbReference type="EMBL" id="PQO45845.1"/>
    </source>
</evidence>
<dbReference type="SMART" id="SM00382">
    <property type="entry name" value="AAA"/>
    <property type="match status" value="1"/>
</dbReference>
<dbReference type="InterPro" id="IPR000182">
    <property type="entry name" value="GNAT_dom"/>
</dbReference>
<accession>A0A2S8GN45</accession>